<reference evidence="2" key="1">
    <citation type="submission" date="2021-07" db="EMBL/GenBank/DDBJ databases">
        <authorList>
            <person name="Catto M.A."/>
            <person name="Jacobson A."/>
            <person name="Kennedy G."/>
            <person name="Labadie P."/>
            <person name="Hunt B.G."/>
            <person name="Srinivasan R."/>
        </authorList>
    </citation>
    <scope>NUCLEOTIDE SEQUENCE</scope>
    <source>
        <strain evidence="2">PL_HMW_Pooled</strain>
        <tissue evidence="2">Head</tissue>
    </source>
</reference>
<accession>A0AAE1HXU3</accession>
<proteinExistence type="predicted"/>
<evidence type="ECO:0000256" key="1">
    <source>
        <dbReference type="SAM" id="MobiDB-lite"/>
    </source>
</evidence>
<dbReference type="AlphaFoldDB" id="A0AAE1HXU3"/>
<evidence type="ECO:0000313" key="3">
    <source>
        <dbReference type="Proteomes" id="UP001219518"/>
    </source>
</evidence>
<sequence length="202" mass="21548">MTLEVHGGAAGRARRDPPAPPDDPGGARRRGGPGAARSSSTTIRPLRLGSALVHASSTDPPLFTRPSPIRRCCTDASICFISKPGHPEPPLGEYLGCPSDQLRDDFGPGSVATHFLAAGAKNYAFKVAVGGDLHHIKTIVKVRGISINSSCSNTVTFENLRSMIRGESERTVVNIPAQIARVSKYHRNCNQTVQQDLESLSN</sequence>
<evidence type="ECO:0000313" key="2">
    <source>
        <dbReference type="EMBL" id="KAK3929380.1"/>
    </source>
</evidence>
<gene>
    <name evidence="2" type="ORF">KUF71_018017</name>
</gene>
<protein>
    <submittedName>
        <fullName evidence="2">Inactive phospholipase C-like protein 1</fullName>
    </submittedName>
</protein>
<name>A0AAE1HXU3_9NEOP</name>
<dbReference type="Proteomes" id="UP001219518">
    <property type="component" value="Unassembled WGS sequence"/>
</dbReference>
<feature type="region of interest" description="Disordered" evidence="1">
    <location>
        <begin position="1"/>
        <end position="43"/>
    </location>
</feature>
<dbReference type="EMBL" id="JAHWGI010001400">
    <property type="protein sequence ID" value="KAK3929380.1"/>
    <property type="molecule type" value="Genomic_DNA"/>
</dbReference>
<comment type="caution">
    <text evidence="2">The sequence shown here is derived from an EMBL/GenBank/DDBJ whole genome shotgun (WGS) entry which is preliminary data.</text>
</comment>
<organism evidence="2 3">
    <name type="scientific">Frankliniella fusca</name>
    <dbReference type="NCBI Taxonomy" id="407009"/>
    <lineage>
        <taxon>Eukaryota</taxon>
        <taxon>Metazoa</taxon>
        <taxon>Ecdysozoa</taxon>
        <taxon>Arthropoda</taxon>
        <taxon>Hexapoda</taxon>
        <taxon>Insecta</taxon>
        <taxon>Pterygota</taxon>
        <taxon>Neoptera</taxon>
        <taxon>Paraneoptera</taxon>
        <taxon>Thysanoptera</taxon>
        <taxon>Terebrantia</taxon>
        <taxon>Thripoidea</taxon>
        <taxon>Thripidae</taxon>
        <taxon>Frankliniella</taxon>
    </lineage>
</organism>
<keyword evidence="3" id="KW-1185">Reference proteome</keyword>
<reference evidence="2" key="2">
    <citation type="journal article" date="2023" name="BMC Genomics">
        <title>Pest status, molecular evolution, and epigenetic factors derived from the genome assembly of Frankliniella fusca, a thysanopteran phytovirus vector.</title>
        <authorList>
            <person name="Catto M.A."/>
            <person name="Labadie P.E."/>
            <person name="Jacobson A.L."/>
            <person name="Kennedy G.G."/>
            <person name="Srinivasan R."/>
            <person name="Hunt B.G."/>
        </authorList>
    </citation>
    <scope>NUCLEOTIDE SEQUENCE</scope>
    <source>
        <strain evidence="2">PL_HMW_Pooled</strain>
    </source>
</reference>